<evidence type="ECO:0000259" key="11">
    <source>
        <dbReference type="PROSITE" id="PS51755"/>
    </source>
</evidence>
<evidence type="ECO:0000256" key="1">
    <source>
        <dbReference type="ARBA" id="ARBA00004496"/>
    </source>
</evidence>
<dbReference type="Gene3D" id="1.10.10.10">
    <property type="entry name" value="Winged helix-like DNA-binding domain superfamily/Winged helix DNA-binding domain"/>
    <property type="match status" value="1"/>
</dbReference>
<keyword evidence="5" id="KW-0805">Transcription regulation</keyword>
<dbReference type="SMART" id="SM00448">
    <property type="entry name" value="REC"/>
    <property type="match status" value="1"/>
</dbReference>
<evidence type="ECO:0000256" key="6">
    <source>
        <dbReference type="ARBA" id="ARBA00023125"/>
    </source>
</evidence>
<dbReference type="Pfam" id="PF00486">
    <property type="entry name" value="Trans_reg_C"/>
    <property type="match status" value="1"/>
</dbReference>
<feature type="DNA-binding region" description="OmpR/PhoB-type" evidence="9">
    <location>
        <begin position="143"/>
        <end position="243"/>
    </location>
</feature>
<accession>A0A972JBP3</accession>
<dbReference type="InterPro" id="IPR036388">
    <property type="entry name" value="WH-like_DNA-bd_sf"/>
</dbReference>
<gene>
    <name evidence="12" type="ORF">GPA21_15400</name>
</gene>
<dbReference type="PROSITE" id="PS51755">
    <property type="entry name" value="OMPR_PHOB"/>
    <property type="match status" value="1"/>
</dbReference>
<dbReference type="PANTHER" id="PTHR48111:SF4">
    <property type="entry name" value="DNA-BINDING DUAL TRANSCRIPTIONAL REGULATOR OMPR"/>
    <property type="match status" value="1"/>
</dbReference>
<dbReference type="PROSITE" id="PS50110">
    <property type="entry name" value="RESPONSE_REGULATORY"/>
    <property type="match status" value="1"/>
</dbReference>
<reference evidence="12" key="1">
    <citation type="submission" date="2019-12" db="EMBL/GenBank/DDBJ databases">
        <title>Comparative genomics gives insights into the taxonomy of the Azoarcus-Aromatoleum group and reveals separate origins of nif in the plant-associated Azoarcus and non-plant-associated Aromatoleum sub-groups.</title>
        <authorList>
            <person name="Lafos M."/>
            <person name="Maluk M."/>
            <person name="Batista M."/>
            <person name="Junghare M."/>
            <person name="Carmona M."/>
            <person name="Faoro H."/>
            <person name="Cruz L.M."/>
            <person name="Battistoni F."/>
            <person name="De Souza E."/>
            <person name="Pedrosa F."/>
            <person name="Chen W.-M."/>
            <person name="Poole P.S."/>
            <person name="Dixon R.A."/>
            <person name="James E.K."/>
        </authorList>
    </citation>
    <scope>NUCLEOTIDE SEQUENCE</scope>
    <source>
        <strain evidence="12">NSC3</strain>
    </source>
</reference>
<dbReference type="InterPro" id="IPR001867">
    <property type="entry name" value="OmpR/PhoB-type_DNA-bd"/>
</dbReference>
<dbReference type="PANTHER" id="PTHR48111">
    <property type="entry name" value="REGULATOR OF RPOS"/>
    <property type="match status" value="1"/>
</dbReference>
<evidence type="ECO:0000256" key="5">
    <source>
        <dbReference type="ARBA" id="ARBA00023015"/>
    </source>
</evidence>
<evidence type="ECO:0000256" key="7">
    <source>
        <dbReference type="ARBA" id="ARBA00023163"/>
    </source>
</evidence>
<feature type="domain" description="OmpR/PhoB-type" evidence="11">
    <location>
        <begin position="143"/>
        <end position="243"/>
    </location>
</feature>
<dbReference type="GO" id="GO:0000976">
    <property type="term" value="F:transcription cis-regulatory region binding"/>
    <property type="evidence" value="ECO:0007669"/>
    <property type="project" value="TreeGrafter"/>
</dbReference>
<dbReference type="GO" id="GO:0032993">
    <property type="term" value="C:protein-DNA complex"/>
    <property type="evidence" value="ECO:0007669"/>
    <property type="project" value="TreeGrafter"/>
</dbReference>
<dbReference type="SMART" id="SM00862">
    <property type="entry name" value="Trans_reg_C"/>
    <property type="match status" value="1"/>
</dbReference>
<keyword evidence="6 9" id="KW-0238">DNA-binding</keyword>
<feature type="domain" description="Response regulatory" evidence="10">
    <location>
        <begin position="6"/>
        <end position="119"/>
    </location>
</feature>
<comment type="caution">
    <text evidence="12">The sequence shown here is derived from an EMBL/GenBank/DDBJ whole genome shotgun (WGS) entry which is preliminary data.</text>
</comment>
<dbReference type="CDD" id="cd00383">
    <property type="entry name" value="trans_reg_C"/>
    <property type="match status" value="1"/>
</dbReference>
<keyword evidence="13" id="KW-1185">Reference proteome</keyword>
<keyword evidence="2" id="KW-0963">Cytoplasm</keyword>
<dbReference type="GO" id="GO:0005829">
    <property type="term" value="C:cytosol"/>
    <property type="evidence" value="ECO:0007669"/>
    <property type="project" value="TreeGrafter"/>
</dbReference>
<dbReference type="AlphaFoldDB" id="A0A972JBP3"/>
<dbReference type="GO" id="GO:0000156">
    <property type="term" value="F:phosphorelay response regulator activity"/>
    <property type="evidence" value="ECO:0007669"/>
    <property type="project" value="TreeGrafter"/>
</dbReference>
<dbReference type="EMBL" id="WTVM01000112">
    <property type="protein sequence ID" value="NMG04343.1"/>
    <property type="molecule type" value="Genomic_DNA"/>
</dbReference>
<dbReference type="GO" id="GO:0006355">
    <property type="term" value="P:regulation of DNA-templated transcription"/>
    <property type="evidence" value="ECO:0007669"/>
    <property type="project" value="InterPro"/>
</dbReference>
<keyword evidence="4" id="KW-0902">Two-component regulatory system</keyword>
<dbReference type="RefSeq" id="WP_168989017.1">
    <property type="nucleotide sequence ID" value="NZ_CAWPHM010000014.1"/>
</dbReference>
<evidence type="ECO:0000256" key="2">
    <source>
        <dbReference type="ARBA" id="ARBA00022490"/>
    </source>
</evidence>
<name>A0A972JBP3_9RHOO</name>
<protein>
    <submittedName>
        <fullName evidence="12">Response regulator</fullName>
    </submittedName>
</protein>
<evidence type="ECO:0000256" key="8">
    <source>
        <dbReference type="PROSITE-ProRule" id="PRU00169"/>
    </source>
</evidence>
<evidence type="ECO:0000256" key="9">
    <source>
        <dbReference type="PROSITE-ProRule" id="PRU01091"/>
    </source>
</evidence>
<dbReference type="Gene3D" id="6.10.250.690">
    <property type="match status" value="1"/>
</dbReference>
<comment type="subcellular location">
    <subcellularLocation>
        <location evidence="1">Cytoplasm</location>
    </subcellularLocation>
</comment>
<dbReference type="FunFam" id="1.10.10.10:FF:000099">
    <property type="entry name" value="Two-component system response regulator TorR"/>
    <property type="match status" value="1"/>
</dbReference>
<dbReference type="InterPro" id="IPR016032">
    <property type="entry name" value="Sig_transdc_resp-reg_C-effctor"/>
</dbReference>
<keyword evidence="3 8" id="KW-0597">Phosphoprotein</keyword>
<organism evidence="12 13">
    <name type="scientific">Azoarcus taiwanensis</name>
    <dbReference type="NCBI Taxonomy" id="666964"/>
    <lineage>
        <taxon>Bacteria</taxon>
        <taxon>Pseudomonadati</taxon>
        <taxon>Pseudomonadota</taxon>
        <taxon>Betaproteobacteria</taxon>
        <taxon>Rhodocyclales</taxon>
        <taxon>Zoogloeaceae</taxon>
        <taxon>Azoarcus</taxon>
    </lineage>
</organism>
<evidence type="ECO:0000256" key="3">
    <source>
        <dbReference type="ARBA" id="ARBA00022553"/>
    </source>
</evidence>
<evidence type="ECO:0000259" key="10">
    <source>
        <dbReference type="PROSITE" id="PS50110"/>
    </source>
</evidence>
<proteinExistence type="predicted"/>
<dbReference type="Gene3D" id="3.40.50.2300">
    <property type="match status" value="1"/>
</dbReference>
<evidence type="ECO:0000313" key="12">
    <source>
        <dbReference type="EMBL" id="NMG04343.1"/>
    </source>
</evidence>
<dbReference type="InterPro" id="IPR001789">
    <property type="entry name" value="Sig_transdc_resp-reg_receiver"/>
</dbReference>
<dbReference type="Proteomes" id="UP000599523">
    <property type="component" value="Unassembled WGS sequence"/>
</dbReference>
<dbReference type="Pfam" id="PF00072">
    <property type="entry name" value="Response_reg"/>
    <property type="match status" value="1"/>
</dbReference>
<sequence>MSAIGRILVVDDDPDIRDMLSEYLGLHGLEVTAVDGGAAMRDALAQGIPDVVLLDLRLPGEDGLSLLRYLREKHALGVVMVTGAGETVDRIVGLEMGADDYIAKPFEPRELLARIKSVMRRVQGGSLSSIQTATTGVRGGTGGDRVSVGACSLDLGSHRLFDAQGEEMMLTAMEFDLLKVFVEHPNQVLSRDRLLTLTRNREWEPFDRSIDIRIARLRRKVEPDPERPRLIRTVRSAGYMYVP</sequence>
<feature type="modified residue" description="4-aspartylphosphate" evidence="8">
    <location>
        <position position="55"/>
    </location>
</feature>
<evidence type="ECO:0000256" key="4">
    <source>
        <dbReference type="ARBA" id="ARBA00023012"/>
    </source>
</evidence>
<evidence type="ECO:0000313" key="13">
    <source>
        <dbReference type="Proteomes" id="UP000599523"/>
    </source>
</evidence>
<dbReference type="InterPro" id="IPR011006">
    <property type="entry name" value="CheY-like_superfamily"/>
</dbReference>
<dbReference type="InterPro" id="IPR039420">
    <property type="entry name" value="WalR-like"/>
</dbReference>
<keyword evidence="7" id="KW-0804">Transcription</keyword>
<dbReference type="SUPFAM" id="SSF52172">
    <property type="entry name" value="CheY-like"/>
    <property type="match status" value="1"/>
</dbReference>
<dbReference type="SUPFAM" id="SSF46894">
    <property type="entry name" value="C-terminal effector domain of the bipartite response regulators"/>
    <property type="match status" value="1"/>
</dbReference>